<dbReference type="RefSeq" id="WP_344287470.1">
    <property type="nucleotide sequence ID" value="NZ_BAAAHV010000028.1"/>
</dbReference>
<evidence type="ECO:0000313" key="4">
    <source>
        <dbReference type="Proteomes" id="UP001597542"/>
    </source>
</evidence>
<evidence type="ECO:0000313" key="3">
    <source>
        <dbReference type="EMBL" id="MFD2480252.1"/>
    </source>
</evidence>
<accession>A0ABW5HTN6</accession>
<dbReference type="InterPro" id="IPR023365">
    <property type="entry name" value="Sortase_dom-sf"/>
</dbReference>
<dbReference type="InterPro" id="IPR005754">
    <property type="entry name" value="Sortase"/>
</dbReference>
<comment type="caution">
    <text evidence="3">The sequence shown here is derived from an EMBL/GenBank/DDBJ whole genome shotgun (WGS) entry which is preliminary data.</text>
</comment>
<dbReference type="Pfam" id="PF04203">
    <property type="entry name" value="Sortase"/>
    <property type="match status" value="1"/>
</dbReference>
<sequence>MIVGGAILLGSGTGDIPPQAAPDISAVVPHSGMPSTGTAAAPETVSRSGRYSSITGAASARLTIRALDVDAPLVPVAATGNSLDIPRDVHTVGWYIGTTRASDHPTAPAPGQPGVAVLAGHVNWAGQGPGAFHDLRALRPGDVIDIRGANKTTTHWTVSEAPLDLRKNQLPSNLFSNVGPPRIALVTCGGPYDSRTGNYRDNVIVWGQLAS</sequence>
<evidence type="ECO:0000256" key="1">
    <source>
        <dbReference type="ARBA" id="ARBA00022801"/>
    </source>
</evidence>
<evidence type="ECO:0000256" key="2">
    <source>
        <dbReference type="SAM" id="MobiDB-lite"/>
    </source>
</evidence>
<dbReference type="InterPro" id="IPR042001">
    <property type="entry name" value="Sortase_F"/>
</dbReference>
<dbReference type="Gene3D" id="2.40.260.10">
    <property type="entry name" value="Sortase"/>
    <property type="match status" value="1"/>
</dbReference>
<name>A0ABW5HTN6_9PSEU</name>
<keyword evidence="4" id="KW-1185">Reference proteome</keyword>
<gene>
    <name evidence="3" type="ORF">ACFSUT_08210</name>
</gene>
<feature type="region of interest" description="Disordered" evidence="2">
    <location>
        <begin position="29"/>
        <end position="50"/>
    </location>
</feature>
<dbReference type="CDD" id="cd05829">
    <property type="entry name" value="Sortase_F"/>
    <property type="match status" value="1"/>
</dbReference>
<dbReference type="Proteomes" id="UP001597542">
    <property type="component" value="Unassembled WGS sequence"/>
</dbReference>
<keyword evidence="1" id="KW-0378">Hydrolase</keyword>
<protein>
    <submittedName>
        <fullName evidence="3">Class F sortase</fullName>
    </submittedName>
</protein>
<dbReference type="SUPFAM" id="SSF63817">
    <property type="entry name" value="Sortase"/>
    <property type="match status" value="1"/>
</dbReference>
<proteinExistence type="predicted"/>
<reference evidence="4" key="1">
    <citation type="journal article" date="2019" name="Int. J. Syst. Evol. Microbiol.">
        <title>The Global Catalogue of Microorganisms (GCM) 10K type strain sequencing project: providing services to taxonomists for standard genome sequencing and annotation.</title>
        <authorList>
            <consortium name="The Broad Institute Genomics Platform"/>
            <consortium name="The Broad Institute Genome Sequencing Center for Infectious Disease"/>
            <person name="Wu L."/>
            <person name="Ma J."/>
        </authorList>
    </citation>
    <scope>NUCLEOTIDE SEQUENCE [LARGE SCALE GENOMIC DNA]</scope>
    <source>
        <strain evidence="4">CGMCC 4.7638</strain>
    </source>
</reference>
<organism evidence="3 4">
    <name type="scientific">Amycolatopsis albidoflavus</name>
    <dbReference type="NCBI Taxonomy" id="102226"/>
    <lineage>
        <taxon>Bacteria</taxon>
        <taxon>Bacillati</taxon>
        <taxon>Actinomycetota</taxon>
        <taxon>Actinomycetes</taxon>
        <taxon>Pseudonocardiales</taxon>
        <taxon>Pseudonocardiaceae</taxon>
        <taxon>Amycolatopsis</taxon>
    </lineage>
</organism>
<dbReference type="EMBL" id="JBHUKQ010000008">
    <property type="protein sequence ID" value="MFD2480252.1"/>
    <property type="molecule type" value="Genomic_DNA"/>
</dbReference>